<dbReference type="KEGG" id="cgt:cgR_2796"/>
<feature type="compositionally biased region" description="Basic and acidic residues" evidence="1">
    <location>
        <begin position="262"/>
        <end position="278"/>
    </location>
</feature>
<dbReference type="AlphaFoldDB" id="A0AB72VDX7"/>
<protein>
    <recommendedName>
        <fullName evidence="4">LppX_LprAFG lipoprotein</fullName>
    </recommendedName>
</protein>
<gene>
    <name evidence="3" type="ordered locus">cgR_2796</name>
</gene>
<evidence type="ECO:0000256" key="1">
    <source>
        <dbReference type="SAM" id="MobiDB-lite"/>
    </source>
</evidence>
<evidence type="ECO:0008006" key="4">
    <source>
        <dbReference type="Google" id="ProtNLM"/>
    </source>
</evidence>
<feature type="region of interest" description="Disordered" evidence="1">
    <location>
        <begin position="261"/>
        <end position="290"/>
    </location>
</feature>
<dbReference type="PROSITE" id="PS51257">
    <property type="entry name" value="PROKAR_LIPOPROTEIN"/>
    <property type="match status" value="1"/>
</dbReference>
<keyword evidence="2" id="KW-0732">Signal</keyword>
<name>A0AB72VDX7_CORGB</name>
<feature type="region of interest" description="Disordered" evidence="1">
    <location>
        <begin position="28"/>
        <end position="54"/>
    </location>
</feature>
<dbReference type="RefSeq" id="WP_011898039.1">
    <property type="nucleotide sequence ID" value="NC_009342.1"/>
</dbReference>
<evidence type="ECO:0000256" key="2">
    <source>
        <dbReference type="SAM" id="SignalP"/>
    </source>
</evidence>
<organism evidence="3">
    <name type="scientific">Corynebacterium glutamicum (strain R)</name>
    <dbReference type="NCBI Taxonomy" id="340322"/>
    <lineage>
        <taxon>Bacteria</taxon>
        <taxon>Bacillati</taxon>
        <taxon>Actinomycetota</taxon>
        <taxon>Actinomycetes</taxon>
        <taxon>Mycobacteriales</taxon>
        <taxon>Corynebacteriaceae</taxon>
        <taxon>Corynebacterium</taxon>
    </lineage>
</organism>
<accession>A0AB72VDX7</accession>
<evidence type="ECO:0000313" key="3">
    <source>
        <dbReference type="EMBL" id="BAF55815.1"/>
    </source>
</evidence>
<reference evidence="3" key="1">
    <citation type="journal article" date="2007" name="Microbiology">
        <title>Comparative analysis of the Corynebacterium glutamicum group and complete genome sequence of strain R.</title>
        <authorList>
            <person name="Yukawa H."/>
            <person name="Omumasaba C.A."/>
            <person name="Nonaka H."/>
            <person name="Kos P."/>
            <person name="Okai N."/>
            <person name="Suzuki N."/>
            <person name="Suda M."/>
            <person name="Tsuge Y."/>
            <person name="Watanabe J."/>
            <person name="Ikeda Y."/>
            <person name="Vertes A.A."/>
            <person name="Inui M."/>
        </authorList>
    </citation>
    <scope>NUCLEOTIDE SEQUENCE</scope>
    <source>
        <strain evidence="3">R</strain>
    </source>
</reference>
<dbReference type="EMBL" id="AP009044">
    <property type="protein sequence ID" value="BAF55815.1"/>
    <property type="molecule type" value="Genomic_DNA"/>
</dbReference>
<proteinExistence type="predicted"/>
<sequence length="290" mass="30042">MKKIHMIPAALLIGSLALVSCAPSQPTQNAQTVSSVMTETPTYTSSSRSVESTAGTIAASEEATMTLLANSSEDPGSGSGGVRYSLGSLKVSEQAAANAVLKAVLNDTSYQEFADSSYLEISGTPSDDGTWGISFGGPSESASVEFSDGSISFSPVDMTVPATRLPQMGAFYETLTEEQLGMLETGLPVSTLDSSQQEMLLDLVSNSIGLADTETTATAISEIRATLSETYLFGTPDGLTLALSGPHVDFEVSHQGSTAKITYRDPSTDSLTAEDRVDTAGVAAAPPEIV</sequence>
<feature type="chain" id="PRO_5044499918" description="LppX_LprAFG lipoprotein" evidence="2">
    <location>
        <begin position="25"/>
        <end position="290"/>
    </location>
</feature>
<dbReference type="Proteomes" id="UP000006698">
    <property type="component" value="Chromosome"/>
</dbReference>
<feature type="signal peptide" evidence="2">
    <location>
        <begin position="1"/>
        <end position="24"/>
    </location>
</feature>